<organism evidence="9 10">
    <name type="scientific">Dimargaris cristalligena</name>
    <dbReference type="NCBI Taxonomy" id="215637"/>
    <lineage>
        <taxon>Eukaryota</taxon>
        <taxon>Fungi</taxon>
        <taxon>Fungi incertae sedis</taxon>
        <taxon>Zoopagomycota</taxon>
        <taxon>Kickxellomycotina</taxon>
        <taxon>Dimargaritomycetes</taxon>
        <taxon>Dimargaritales</taxon>
        <taxon>Dimargaritaceae</taxon>
        <taxon>Dimargaris</taxon>
    </lineage>
</organism>
<evidence type="ECO:0000259" key="8">
    <source>
        <dbReference type="Pfam" id="PF00940"/>
    </source>
</evidence>
<evidence type="ECO:0000256" key="5">
    <source>
        <dbReference type="ARBA" id="ARBA00022695"/>
    </source>
</evidence>
<name>A0A4P9ZMU3_9FUNG</name>
<keyword evidence="10" id="KW-1185">Reference proteome</keyword>
<evidence type="ECO:0000313" key="10">
    <source>
        <dbReference type="Proteomes" id="UP000268162"/>
    </source>
</evidence>
<keyword evidence="3" id="KW-0240">DNA-directed RNA polymerase</keyword>
<dbReference type="GO" id="GO:0034245">
    <property type="term" value="C:mitochondrial DNA-directed RNA polymerase complex"/>
    <property type="evidence" value="ECO:0007669"/>
    <property type="project" value="TreeGrafter"/>
</dbReference>
<dbReference type="PANTHER" id="PTHR10102">
    <property type="entry name" value="DNA-DIRECTED RNA POLYMERASE, MITOCHONDRIAL"/>
    <property type="match status" value="1"/>
</dbReference>
<accession>A0A4P9ZMU3</accession>
<comment type="catalytic activity">
    <reaction evidence="7">
        <text>RNA(n) + a ribonucleoside 5'-triphosphate = RNA(n+1) + diphosphate</text>
        <dbReference type="Rhea" id="RHEA:21248"/>
        <dbReference type="Rhea" id="RHEA-COMP:14527"/>
        <dbReference type="Rhea" id="RHEA-COMP:17342"/>
        <dbReference type="ChEBI" id="CHEBI:33019"/>
        <dbReference type="ChEBI" id="CHEBI:61557"/>
        <dbReference type="ChEBI" id="CHEBI:140395"/>
        <dbReference type="EC" id="2.7.7.6"/>
    </reaction>
</comment>
<reference evidence="10" key="1">
    <citation type="journal article" date="2018" name="Nat. Microbiol.">
        <title>Leveraging single-cell genomics to expand the fungal tree of life.</title>
        <authorList>
            <person name="Ahrendt S.R."/>
            <person name="Quandt C.A."/>
            <person name="Ciobanu D."/>
            <person name="Clum A."/>
            <person name="Salamov A."/>
            <person name="Andreopoulos B."/>
            <person name="Cheng J.F."/>
            <person name="Woyke T."/>
            <person name="Pelin A."/>
            <person name="Henrissat B."/>
            <person name="Reynolds N.K."/>
            <person name="Benny G.L."/>
            <person name="Smith M.E."/>
            <person name="James T.Y."/>
            <person name="Grigoriev I.V."/>
        </authorList>
    </citation>
    <scope>NUCLEOTIDE SEQUENCE [LARGE SCALE GENOMIC DNA]</scope>
    <source>
        <strain evidence="10">RSA 468</strain>
    </source>
</reference>
<dbReference type="InterPro" id="IPR002092">
    <property type="entry name" value="DNA-dir_Rpol_phage-type"/>
</dbReference>
<dbReference type="SUPFAM" id="SSF56672">
    <property type="entry name" value="DNA/RNA polymerases"/>
    <property type="match status" value="1"/>
</dbReference>
<dbReference type="InterPro" id="IPR043502">
    <property type="entry name" value="DNA/RNA_pol_sf"/>
</dbReference>
<keyword evidence="4" id="KW-0808">Transferase</keyword>
<dbReference type="GO" id="GO:0003899">
    <property type="term" value="F:DNA-directed RNA polymerase activity"/>
    <property type="evidence" value="ECO:0007669"/>
    <property type="project" value="UniProtKB-EC"/>
</dbReference>
<evidence type="ECO:0000256" key="1">
    <source>
        <dbReference type="ARBA" id="ARBA00009493"/>
    </source>
</evidence>
<evidence type="ECO:0000256" key="3">
    <source>
        <dbReference type="ARBA" id="ARBA00022478"/>
    </source>
</evidence>
<dbReference type="GO" id="GO:0006390">
    <property type="term" value="P:mitochondrial transcription"/>
    <property type="evidence" value="ECO:0007669"/>
    <property type="project" value="TreeGrafter"/>
</dbReference>
<dbReference type="Gene3D" id="3.30.70.370">
    <property type="match status" value="1"/>
</dbReference>
<evidence type="ECO:0000256" key="2">
    <source>
        <dbReference type="ARBA" id="ARBA00012418"/>
    </source>
</evidence>
<dbReference type="InterPro" id="IPR046950">
    <property type="entry name" value="DNA-dir_Rpol_C_phage-type"/>
</dbReference>
<dbReference type="STRING" id="215637.A0A4P9ZMU3"/>
<comment type="similarity">
    <text evidence="1">Belongs to the phage and mitochondrial RNA polymerase family.</text>
</comment>
<evidence type="ECO:0000313" key="9">
    <source>
        <dbReference type="EMBL" id="RKP33911.1"/>
    </source>
</evidence>
<feature type="domain" description="DNA-directed RNA polymerase C-terminal" evidence="8">
    <location>
        <begin position="28"/>
        <end position="129"/>
    </location>
</feature>
<keyword evidence="5" id="KW-0548">Nucleotidyltransferase</keyword>
<evidence type="ECO:0000256" key="6">
    <source>
        <dbReference type="ARBA" id="ARBA00023163"/>
    </source>
</evidence>
<gene>
    <name evidence="9" type="ORF">BJ085DRAFT_20939</name>
</gene>
<dbReference type="EMBL" id="ML003471">
    <property type="protein sequence ID" value="RKP33911.1"/>
    <property type="molecule type" value="Genomic_DNA"/>
</dbReference>
<evidence type="ECO:0000256" key="7">
    <source>
        <dbReference type="ARBA" id="ARBA00048552"/>
    </source>
</evidence>
<proteinExistence type="inferred from homology"/>
<feature type="non-terminal residue" evidence="9">
    <location>
        <position position="1"/>
    </location>
</feature>
<protein>
    <recommendedName>
        <fullName evidence="2">DNA-directed RNA polymerase</fullName>
        <ecNumber evidence="2">2.7.7.6</ecNumber>
    </recommendedName>
</protein>
<dbReference type="Proteomes" id="UP000268162">
    <property type="component" value="Unassembled WGS sequence"/>
</dbReference>
<dbReference type="Pfam" id="PF00940">
    <property type="entry name" value="RNA_pol"/>
    <property type="match status" value="1"/>
</dbReference>
<evidence type="ECO:0000256" key="4">
    <source>
        <dbReference type="ARBA" id="ARBA00022679"/>
    </source>
</evidence>
<sequence>TPSNMLVSLSSRKFKTVKTNSKLYKRGKSISISLPLNEYNFNIIKRGFMPNFIHSMDAANIHLLINLILSDKDLSLYTIHDCFASTPNNMGKINKFVRNTFIKLYFDKNYLNIMHNNFIEQIKCHYTVYDNDNIKYFYIDDELVIIPNLPSSP</sequence>
<keyword evidence="6" id="KW-0804">Transcription</keyword>
<dbReference type="PANTHER" id="PTHR10102:SF0">
    <property type="entry name" value="DNA-DIRECTED RNA POLYMERASE, MITOCHONDRIAL"/>
    <property type="match status" value="1"/>
</dbReference>
<dbReference type="GO" id="GO:0001018">
    <property type="term" value="F:mitochondrial promoter sequence-specific DNA binding"/>
    <property type="evidence" value="ECO:0007669"/>
    <property type="project" value="TreeGrafter"/>
</dbReference>
<dbReference type="AlphaFoldDB" id="A0A4P9ZMU3"/>
<dbReference type="EC" id="2.7.7.6" evidence="2"/>